<evidence type="ECO:0000313" key="2">
    <source>
        <dbReference type="Proteomes" id="UP000018144"/>
    </source>
</evidence>
<name>U4LJL5_PYROM</name>
<evidence type="ECO:0000313" key="1">
    <source>
        <dbReference type="EMBL" id="CCX31747.1"/>
    </source>
</evidence>
<keyword evidence="2" id="KW-1185">Reference proteome</keyword>
<protein>
    <submittedName>
        <fullName evidence="1">Uncharacterized protein</fullName>
    </submittedName>
</protein>
<dbReference type="Proteomes" id="UP000018144">
    <property type="component" value="Unassembled WGS sequence"/>
</dbReference>
<gene>
    <name evidence="1" type="ORF">PCON_11385</name>
</gene>
<accession>U4LJL5</accession>
<dbReference type="EMBL" id="HF935644">
    <property type="protein sequence ID" value="CCX31747.1"/>
    <property type="molecule type" value="Genomic_DNA"/>
</dbReference>
<reference evidence="1 2" key="1">
    <citation type="journal article" date="2013" name="PLoS Genet.">
        <title>The genome and development-dependent transcriptomes of Pyronema confluens: a window into fungal evolution.</title>
        <authorList>
            <person name="Traeger S."/>
            <person name="Altegoer F."/>
            <person name="Freitag M."/>
            <person name="Gabaldon T."/>
            <person name="Kempken F."/>
            <person name="Kumar A."/>
            <person name="Marcet-Houben M."/>
            <person name="Poggeler S."/>
            <person name="Stajich J.E."/>
            <person name="Nowrousian M."/>
        </authorList>
    </citation>
    <scope>NUCLEOTIDE SEQUENCE [LARGE SCALE GENOMIC DNA]</scope>
    <source>
        <strain evidence="2">CBS 100304</strain>
        <tissue evidence="1">Vegetative mycelium</tissue>
    </source>
</reference>
<dbReference type="AlphaFoldDB" id="U4LJL5"/>
<proteinExistence type="predicted"/>
<sequence>MTIVYQNGIPPEVTCLGLFSELLITSAVPWDRAFDARLVSIRLIQPTINCTPPYPIHKTPGNGDASHIWMSHTRGQNGYVH</sequence>
<organism evidence="1 2">
    <name type="scientific">Pyronema omphalodes (strain CBS 100304)</name>
    <name type="common">Pyronema confluens</name>
    <dbReference type="NCBI Taxonomy" id="1076935"/>
    <lineage>
        <taxon>Eukaryota</taxon>
        <taxon>Fungi</taxon>
        <taxon>Dikarya</taxon>
        <taxon>Ascomycota</taxon>
        <taxon>Pezizomycotina</taxon>
        <taxon>Pezizomycetes</taxon>
        <taxon>Pezizales</taxon>
        <taxon>Pyronemataceae</taxon>
        <taxon>Pyronema</taxon>
    </lineage>
</organism>